<organism evidence="2 3">
    <name type="scientific">Microdochium bolleyi</name>
    <dbReference type="NCBI Taxonomy" id="196109"/>
    <lineage>
        <taxon>Eukaryota</taxon>
        <taxon>Fungi</taxon>
        <taxon>Dikarya</taxon>
        <taxon>Ascomycota</taxon>
        <taxon>Pezizomycotina</taxon>
        <taxon>Sordariomycetes</taxon>
        <taxon>Xylariomycetidae</taxon>
        <taxon>Xylariales</taxon>
        <taxon>Microdochiaceae</taxon>
        <taxon>Microdochium</taxon>
    </lineage>
</organism>
<evidence type="ECO:0000256" key="1">
    <source>
        <dbReference type="SAM" id="SignalP"/>
    </source>
</evidence>
<feature type="chain" id="PRO_5007293136" evidence="1">
    <location>
        <begin position="22"/>
        <end position="495"/>
    </location>
</feature>
<feature type="signal peptide" evidence="1">
    <location>
        <begin position="1"/>
        <end position="21"/>
    </location>
</feature>
<dbReference type="Proteomes" id="UP000070501">
    <property type="component" value="Unassembled WGS sequence"/>
</dbReference>
<dbReference type="EMBL" id="KQ964259">
    <property type="protein sequence ID" value="KXJ88198.1"/>
    <property type="molecule type" value="Genomic_DNA"/>
</dbReference>
<sequence length="495" mass="51590">MHLLATAVVLGSFVGVLPAKALVPNLDPRAQCSTDKCQKSTNNESLILLQVGKGPPNLHGADAAASARKDCSSFQVVTVTPCPVTTTKTITTDVDSRTVFDVSTTTTTTTEPTTVTIPYTVTLVGSTTTETVTETLIGGSTATVARTVTVSSTQTTTVTVVRDKRAAPSFPLTRPPEEKYQALAARAAACPLTSSATSVPGYADCGKRPAAAATAYASACSCLGVSRSTSVAPAPIVTETSTVTNARTTVTRASVTTQTETNESTRTIDTTITLPGEDEIITETTTEHSTSVTTTTTNVSTVTAVVPKTVTTTVKNTSPTPCRFFQLRAAGGGPTSNGKFVAMRGEGVETTFSADRGQAGVFQLSPAGRLVISSAADAGPGPGPDLIANIDDREVFTVYFNRQRAITNRGYLPLTCSTTAGATATTDRTLSCTAGNGRSRFLVCPRQNGNLLFGQALFDGCVYISLEVLPAPQCKYGNVKGLERTSAKCMLRFDE</sequence>
<evidence type="ECO:0000313" key="2">
    <source>
        <dbReference type="EMBL" id="KXJ88198.1"/>
    </source>
</evidence>
<evidence type="ECO:0000313" key="3">
    <source>
        <dbReference type="Proteomes" id="UP000070501"/>
    </source>
</evidence>
<name>A0A136ITL2_9PEZI</name>
<reference evidence="3" key="1">
    <citation type="submission" date="2016-02" db="EMBL/GenBank/DDBJ databases">
        <title>Draft genome sequence of Microdochium bolleyi, a fungal endophyte of beachgrass.</title>
        <authorList>
            <consortium name="DOE Joint Genome Institute"/>
            <person name="David A.S."/>
            <person name="May G."/>
            <person name="Haridas S."/>
            <person name="Lim J."/>
            <person name="Wang M."/>
            <person name="Labutti K."/>
            <person name="Lipzen A."/>
            <person name="Barry K."/>
            <person name="Grigoriev I.V."/>
        </authorList>
    </citation>
    <scope>NUCLEOTIDE SEQUENCE [LARGE SCALE GENOMIC DNA]</scope>
    <source>
        <strain evidence="3">J235TASD1</strain>
    </source>
</reference>
<accession>A0A136ITL2</accession>
<dbReference type="InParanoid" id="A0A136ITL2"/>
<dbReference type="AlphaFoldDB" id="A0A136ITL2"/>
<gene>
    <name evidence="2" type="ORF">Micbo1qcDRAFT_178353</name>
</gene>
<protein>
    <submittedName>
        <fullName evidence="2">Uncharacterized protein</fullName>
    </submittedName>
</protein>
<dbReference type="STRING" id="196109.A0A136ITL2"/>
<keyword evidence="3" id="KW-1185">Reference proteome</keyword>
<proteinExistence type="predicted"/>
<keyword evidence="1" id="KW-0732">Signal</keyword>